<protein>
    <submittedName>
        <fullName evidence="1">Uncharacterized protein</fullName>
    </submittedName>
</protein>
<accession>A0A2P2PCD7</accession>
<dbReference type="AlphaFoldDB" id="A0A2P2PCD7"/>
<name>A0A2P2PCD7_RHIMU</name>
<sequence length="36" mass="4398">MPQYLYRLFGKTRKILRTNWPNIIKTINDCISRSKE</sequence>
<reference evidence="1" key="1">
    <citation type="submission" date="2018-02" db="EMBL/GenBank/DDBJ databases">
        <title>Rhizophora mucronata_Transcriptome.</title>
        <authorList>
            <person name="Meera S.P."/>
            <person name="Sreeshan A."/>
            <person name="Augustine A."/>
        </authorList>
    </citation>
    <scope>NUCLEOTIDE SEQUENCE</scope>
    <source>
        <tissue evidence="1">Leaf</tissue>
    </source>
</reference>
<organism evidence="1">
    <name type="scientific">Rhizophora mucronata</name>
    <name type="common">Asiatic mangrove</name>
    <dbReference type="NCBI Taxonomy" id="61149"/>
    <lineage>
        <taxon>Eukaryota</taxon>
        <taxon>Viridiplantae</taxon>
        <taxon>Streptophyta</taxon>
        <taxon>Embryophyta</taxon>
        <taxon>Tracheophyta</taxon>
        <taxon>Spermatophyta</taxon>
        <taxon>Magnoliopsida</taxon>
        <taxon>eudicotyledons</taxon>
        <taxon>Gunneridae</taxon>
        <taxon>Pentapetalae</taxon>
        <taxon>rosids</taxon>
        <taxon>fabids</taxon>
        <taxon>Malpighiales</taxon>
        <taxon>Rhizophoraceae</taxon>
        <taxon>Rhizophora</taxon>
    </lineage>
</organism>
<dbReference type="EMBL" id="GGEC01071911">
    <property type="protein sequence ID" value="MBX52395.1"/>
    <property type="molecule type" value="Transcribed_RNA"/>
</dbReference>
<proteinExistence type="predicted"/>
<evidence type="ECO:0000313" key="1">
    <source>
        <dbReference type="EMBL" id="MBX52395.1"/>
    </source>
</evidence>